<evidence type="ECO:0000313" key="1">
    <source>
        <dbReference type="EMBL" id="MPC24499.1"/>
    </source>
</evidence>
<accession>A0A5B7DTW1</accession>
<evidence type="ECO:0000313" key="2">
    <source>
        <dbReference type="Proteomes" id="UP000324222"/>
    </source>
</evidence>
<reference evidence="1 2" key="1">
    <citation type="submission" date="2019-05" db="EMBL/GenBank/DDBJ databases">
        <title>Another draft genome of Portunus trituberculatus and its Hox gene families provides insights of decapod evolution.</title>
        <authorList>
            <person name="Jeong J.-H."/>
            <person name="Song I."/>
            <person name="Kim S."/>
            <person name="Choi T."/>
            <person name="Kim D."/>
            <person name="Ryu S."/>
            <person name="Kim W."/>
        </authorList>
    </citation>
    <scope>NUCLEOTIDE SEQUENCE [LARGE SCALE GENOMIC DNA]</scope>
    <source>
        <tissue evidence="1">Muscle</tissue>
    </source>
</reference>
<comment type="caution">
    <text evidence="1">The sequence shown here is derived from an EMBL/GenBank/DDBJ whole genome shotgun (WGS) entry which is preliminary data.</text>
</comment>
<dbReference type="EMBL" id="VSRR010001338">
    <property type="protein sequence ID" value="MPC24499.1"/>
    <property type="molecule type" value="Genomic_DNA"/>
</dbReference>
<dbReference type="AlphaFoldDB" id="A0A5B7DTW1"/>
<keyword evidence="2" id="KW-1185">Reference proteome</keyword>
<gene>
    <name evidence="1" type="ORF">E2C01_017581</name>
</gene>
<organism evidence="1 2">
    <name type="scientific">Portunus trituberculatus</name>
    <name type="common">Swimming crab</name>
    <name type="synonym">Neptunus trituberculatus</name>
    <dbReference type="NCBI Taxonomy" id="210409"/>
    <lineage>
        <taxon>Eukaryota</taxon>
        <taxon>Metazoa</taxon>
        <taxon>Ecdysozoa</taxon>
        <taxon>Arthropoda</taxon>
        <taxon>Crustacea</taxon>
        <taxon>Multicrustacea</taxon>
        <taxon>Malacostraca</taxon>
        <taxon>Eumalacostraca</taxon>
        <taxon>Eucarida</taxon>
        <taxon>Decapoda</taxon>
        <taxon>Pleocyemata</taxon>
        <taxon>Brachyura</taxon>
        <taxon>Eubrachyura</taxon>
        <taxon>Portunoidea</taxon>
        <taxon>Portunidae</taxon>
        <taxon>Portuninae</taxon>
        <taxon>Portunus</taxon>
    </lineage>
</organism>
<name>A0A5B7DTW1_PORTR</name>
<dbReference type="Proteomes" id="UP000324222">
    <property type="component" value="Unassembled WGS sequence"/>
</dbReference>
<protein>
    <submittedName>
        <fullName evidence="1">Uncharacterized protein</fullName>
    </submittedName>
</protein>
<proteinExistence type="predicted"/>
<sequence>MFTRKDETWQQWNVDRDLRRPCSSRVRKNGRGIVGRRGEKQDSAPTIAPCRCGKDDFICPILAKSPFHCAQTSNTVPPLFWAGYPRIFEIGAPIKAS</sequence>